<organism evidence="1 2">
    <name type="scientific">Smallanthus sonchifolius</name>
    <dbReference type="NCBI Taxonomy" id="185202"/>
    <lineage>
        <taxon>Eukaryota</taxon>
        <taxon>Viridiplantae</taxon>
        <taxon>Streptophyta</taxon>
        <taxon>Embryophyta</taxon>
        <taxon>Tracheophyta</taxon>
        <taxon>Spermatophyta</taxon>
        <taxon>Magnoliopsida</taxon>
        <taxon>eudicotyledons</taxon>
        <taxon>Gunneridae</taxon>
        <taxon>Pentapetalae</taxon>
        <taxon>asterids</taxon>
        <taxon>campanulids</taxon>
        <taxon>Asterales</taxon>
        <taxon>Asteraceae</taxon>
        <taxon>Asteroideae</taxon>
        <taxon>Heliantheae alliance</taxon>
        <taxon>Millerieae</taxon>
        <taxon>Smallanthus</taxon>
    </lineage>
</organism>
<accession>A0ACB9HN87</accession>
<dbReference type="Proteomes" id="UP001056120">
    <property type="component" value="Linkage Group LG11"/>
</dbReference>
<proteinExistence type="predicted"/>
<comment type="caution">
    <text evidence="1">The sequence shown here is derived from an EMBL/GenBank/DDBJ whole genome shotgun (WGS) entry which is preliminary data.</text>
</comment>
<protein>
    <submittedName>
        <fullName evidence="1">Uncharacterized protein</fullName>
    </submittedName>
</protein>
<dbReference type="EMBL" id="CM042028">
    <property type="protein sequence ID" value="KAI3797190.1"/>
    <property type="molecule type" value="Genomic_DNA"/>
</dbReference>
<name>A0ACB9HN87_9ASTR</name>
<gene>
    <name evidence="1" type="ORF">L1987_32444</name>
</gene>
<reference evidence="2" key="1">
    <citation type="journal article" date="2022" name="Mol. Ecol. Resour.">
        <title>The genomes of chicory, endive, great burdock and yacon provide insights into Asteraceae palaeo-polyploidization history and plant inulin production.</title>
        <authorList>
            <person name="Fan W."/>
            <person name="Wang S."/>
            <person name="Wang H."/>
            <person name="Wang A."/>
            <person name="Jiang F."/>
            <person name="Liu H."/>
            <person name="Zhao H."/>
            <person name="Xu D."/>
            <person name="Zhang Y."/>
        </authorList>
    </citation>
    <scope>NUCLEOTIDE SEQUENCE [LARGE SCALE GENOMIC DNA]</scope>
    <source>
        <strain evidence="2">cv. Yunnan</strain>
    </source>
</reference>
<evidence type="ECO:0000313" key="1">
    <source>
        <dbReference type="EMBL" id="KAI3797190.1"/>
    </source>
</evidence>
<reference evidence="1 2" key="2">
    <citation type="journal article" date="2022" name="Mol. Ecol. Resour.">
        <title>The genomes of chicory, endive, great burdock and yacon provide insights into Asteraceae paleo-polyploidization history and plant inulin production.</title>
        <authorList>
            <person name="Fan W."/>
            <person name="Wang S."/>
            <person name="Wang H."/>
            <person name="Wang A."/>
            <person name="Jiang F."/>
            <person name="Liu H."/>
            <person name="Zhao H."/>
            <person name="Xu D."/>
            <person name="Zhang Y."/>
        </authorList>
    </citation>
    <scope>NUCLEOTIDE SEQUENCE [LARGE SCALE GENOMIC DNA]</scope>
    <source>
        <strain evidence="2">cv. Yunnan</strain>
        <tissue evidence="1">Leaves</tissue>
    </source>
</reference>
<evidence type="ECO:0000313" key="2">
    <source>
        <dbReference type="Proteomes" id="UP001056120"/>
    </source>
</evidence>
<keyword evidence="2" id="KW-1185">Reference proteome</keyword>
<sequence>MAATIAAASSTVLGSTSMGPLVGTQAAQTVANHVEKPEKFSGLNFKRWQQKMLFYLTTLNLARFLTESPPQLAEGADAQAVTALYAWKHSEYLCRNYVLNGLQDALYNVYCKITTAKDLWDSLERKYKNEDAGTKKFVVAKFLDYKMVDTKTVINQVQELQIILGDILSEGMTLSETFQVAAMIEKLPPSWVDFKNYLKHKRKEMTVEDLVVRLRIEEDNRLALKGTQVEGSAKANLVEHGQFSRGNKGYKNNKPNGKGKGKFVDLGPRKGGVKKKVASFKGKCYNCGESGHRADQCKQPKQERAHMIDDGGPLVAMISDLSAMMEEVNIVSNPPKGWWIDTGATRHVCPDKTLFNTFKEVVGEEKLYMGNAATADIKGEGDVILKWTSGKELTLRNVLYVPDLRKSLVSGWLLNKFGFRMVIESDKFVLTKRGMFVGKGYAHNGMFKLNVMPIKKNMNKNASTSAYLIESSNVWHGRLGHVNFDSIRRLIKLDCIPSFSIDSKLKCKTCVEAKQTRSSFRSAERITEPLDMIHTDVCDFKSIPTRGGNKYFITFIDDSTRYCYVYLLKSKDEAIDKFILYKNEVKNQLNKKIKVVRSDRGGEYVSPFANLCAQSGIRHEITPPYSPQSNGISERKNRTLKEMMNALLLSSGLTPDMWGEAVLSSNYLLNKIPFKKKDVTPYELWTGRKPSYKYLKVWGCLAKVVVPPPKVQKIGLKTVDCVFIGYAHHSSAYRFLVHDSKNPEIHKNTIMESRNASFFEDVFPCLEKTHSSSSTHASSSTPVDEIVQHETQEESEAEEVEPRRSKRQRIEKSFGPDFLTYMVEGEPQTYREAVSSSEGPQWKEAIKNEIDSILQNHTWELVDLPPGNKPLGYRWIFKRKMKTDGSIDKYKARLVIKGYRQKEGLDYFDTYSPVTRITSIRLVIAIAAMRNLEIHQMDVKTAFLNGELDEEIYMEQPEGFSAPGQEGKVCKLVKSLYGLKQAPKQWHQKFDQAMLNSGFKINECDKCVYVKDTSKGYVILCLYVDDMLIVGSDDKMIRSTKDMLKARFDMKDMGLADVILGVKITRTQNSLVLSQSHYVDKILEKFNAEDKSVAQTPIDTTQHLSKNRGEGVAQLEYSRIIGSLMYLMSCTRPDLAYAVSRLSRYTSNPSSEHWKSMTRLLSDANWISDMKDSKSTSGYVFTLGGAAIAWKSSKQTLIARSTMESEFIALDKAGEEAEWLRQFLEYIPRWPKPLTAICIHCDCQSAIGRAQSAMYNGKSRHIRRRHNTIRQLLSTGVISIDYVKSKDNIADPLIKVLSKEIVHKSSRGMGLKPLE</sequence>